<evidence type="ECO:0000313" key="2">
    <source>
        <dbReference type="Proteomes" id="UP000499080"/>
    </source>
</evidence>
<dbReference type="AlphaFoldDB" id="A0A4Y2BDN4"/>
<reference evidence="1 2" key="1">
    <citation type="journal article" date="2019" name="Sci. Rep.">
        <title>Orb-weaving spider Araneus ventricosus genome elucidates the spidroin gene catalogue.</title>
        <authorList>
            <person name="Kono N."/>
            <person name="Nakamura H."/>
            <person name="Ohtoshi R."/>
            <person name="Moran D.A.P."/>
            <person name="Shinohara A."/>
            <person name="Yoshida Y."/>
            <person name="Fujiwara M."/>
            <person name="Mori M."/>
            <person name="Tomita M."/>
            <person name="Arakawa K."/>
        </authorList>
    </citation>
    <scope>NUCLEOTIDE SEQUENCE [LARGE SCALE GENOMIC DNA]</scope>
</reference>
<organism evidence="1 2">
    <name type="scientific">Araneus ventricosus</name>
    <name type="common">Orbweaver spider</name>
    <name type="synonym">Epeira ventricosa</name>
    <dbReference type="NCBI Taxonomy" id="182803"/>
    <lineage>
        <taxon>Eukaryota</taxon>
        <taxon>Metazoa</taxon>
        <taxon>Ecdysozoa</taxon>
        <taxon>Arthropoda</taxon>
        <taxon>Chelicerata</taxon>
        <taxon>Arachnida</taxon>
        <taxon>Araneae</taxon>
        <taxon>Araneomorphae</taxon>
        <taxon>Entelegynae</taxon>
        <taxon>Araneoidea</taxon>
        <taxon>Araneidae</taxon>
        <taxon>Araneus</taxon>
    </lineage>
</organism>
<dbReference type="Proteomes" id="UP000499080">
    <property type="component" value="Unassembled WGS sequence"/>
</dbReference>
<gene>
    <name evidence="1" type="ORF">AVEN_87828_1</name>
</gene>
<sequence length="110" mass="12291">MRQIDTTGPFTTRPNRHRVANHVTRSVVPTEKETGSHLPSVENPVIQTTTSIPGKQYEFWPHQDSLHSSSKGPIPLPVVNSPVECKKGICEVPGRSNYQSAITWFKKSEL</sequence>
<comment type="caution">
    <text evidence="1">The sequence shown here is derived from an EMBL/GenBank/DDBJ whole genome shotgun (WGS) entry which is preliminary data.</text>
</comment>
<accession>A0A4Y2BDN4</accession>
<evidence type="ECO:0000313" key="1">
    <source>
        <dbReference type="EMBL" id="GBL89485.1"/>
    </source>
</evidence>
<keyword evidence="2" id="KW-1185">Reference proteome</keyword>
<protein>
    <submittedName>
        <fullName evidence="1">Uncharacterized protein</fullName>
    </submittedName>
</protein>
<dbReference type="EMBL" id="BGPR01000065">
    <property type="protein sequence ID" value="GBL89485.1"/>
    <property type="molecule type" value="Genomic_DNA"/>
</dbReference>
<name>A0A4Y2BDN4_ARAVE</name>
<proteinExistence type="predicted"/>